<feature type="transmembrane region" description="Helical" evidence="1">
    <location>
        <begin position="48"/>
        <end position="66"/>
    </location>
</feature>
<protein>
    <submittedName>
        <fullName evidence="2">Uncharacterized protein</fullName>
    </submittedName>
</protein>
<name>A0ABR4K8F3_9EURO</name>
<organism evidence="2 3">
    <name type="scientific">Aspergillus pseudodeflectus</name>
    <dbReference type="NCBI Taxonomy" id="176178"/>
    <lineage>
        <taxon>Eukaryota</taxon>
        <taxon>Fungi</taxon>
        <taxon>Dikarya</taxon>
        <taxon>Ascomycota</taxon>
        <taxon>Pezizomycotina</taxon>
        <taxon>Eurotiomycetes</taxon>
        <taxon>Eurotiomycetidae</taxon>
        <taxon>Eurotiales</taxon>
        <taxon>Aspergillaceae</taxon>
        <taxon>Aspergillus</taxon>
        <taxon>Aspergillus subgen. Nidulantes</taxon>
    </lineage>
</organism>
<dbReference type="Proteomes" id="UP001610444">
    <property type="component" value="Unassembled WGS sequence"/>
</dbReference>
<proteinExistence type="predicted"/>
<comment type="caution">
    <text evidence="2">The sequence shown here is derived from an EMBL/GenBank/DDBJ whole genome shotgun (WGS) entry which is preliminary data.</text>
</comment>
<accession>A0ABR4K8F3</accession>
<dbReference type="EMBL" id="JBFXLR010000028">
    <property type="protein sequence ID" value="KAL2847572.1"/>
    <property type="molecule type" value="Genomic_DNA"/>
</dbReference>
<keyword evidence="1" id="KW-0472">Membrane</keyword>
<sequence length="192" mass="19931">MGTKPHILESGRRTITLARTVMDCVRGYQGPVPVSAFESKIPSVSATALGNFVLALVSVSFFLLLLESSTLVHLQTAGSQSPTKPLSSQATPTAMFRRRALILTLALASLSLSQNTSTPTGETAAYSTTDMWLLFGGLWTSQAVVASIMGDDATATTYNMTCAPNVTATRATGVGDSRLLAAGAAAVFVAGI</sequence>
<keyword evidence="1" id="KW-1133">Transmembrane helix</keyword>
<evidence type="ECO:0000313" key="3">
    <source>
        <dbReference type="Proteomes" id="UP001610444"/>
    </source>
</evidence>
<evidence type="ECO:0000256" key="1">
    <source>
        <dbReference type="SAM" id="Phobius"/>
    </source>
</evidence>
<reference evidence="2 3" key="1">
    <citation type="submission" date="2024-07" db="EMBL/GenBank/DDBJ databases">
        <title>Section-level genome sequencing and comparative genomics of Aspergillus sections Usti and Cavernicolus.</title>
        <authorList>
            <consortium name="Lawrence Berkeley National Laboratory"/>
            <person name="Nybo J.L."/>
            <person name="Vesth T.C."/>
            <person name="Theobald S."/>
            <person name="Frisvad J.C."/>
            <person name="Larsen T.O."/>
            <person name="Kjaerboelling I."/>
            <person name="Rothschild-Mancinelli K."/>
            <person name="Lyhne E.K."/>
            <person name="Kogle M.E."/>
            <person name="Barry K."/>
            <person name="Clum A."/>
            <person name="Na H."/>
            <person name="Ledsgaard L."/>
            <person name="Lin J."/>
            <person name="Lipzen A."/>
            <person name="Kuo A."/>
            <person name="Riley R."/>
            <person name="Mondo S."/>
            <person name="LaButti K."/>
            <person name="Haridas S."/>
            <person name="Pangalinan J."/>
            <person name="Salamov A.A."/>
            <person name="Simmons B.A."/>
            <person name="Magnuson J.K."/>
            <person name="Chen J."/>
            <person name="Drula E."/>
            <person name="Henrissat B."/>
            <person name="Wiebenga A."/>
            <person name="Lubbers R.J."/>
            <person name="Gomes A.C."/>
            <person name="Macurrencykelacurrency M.R."/>
            <person name="Stajich J."/>
            <person name="Grigoriev I.V."/>
            <person name="Mortensen U.H."/>
            <person name="De vries R.P."/>
            <person name="Baker S.E."/>
            <person name="Andersen M.R."/>
        </authorList>
    </citation>
    <scope>NUCLEOTIDE SEQUENCE [LARGE SCALE GENOMIC DNA]</scope>
    <source>
        <strain evidence="2 3">CBS 756.74</strain>
    </source>
</reference>
<keyword evidence="3" id="KW-1185">Reference proteome</keyword>
<gene>
    <name evidence="2" type="ORF">BJX68DRAFT_267976</name>
</gene>
<dbReference type="RefSeq" id="XP_070897753.1">
    <property type="nucleotide sequence ID" value="XM_071045948.1"/>
</dbReference>
<keyword evidence="1" id="KW-0812">Transmembrane</keyword>
<dbReference type="GeneID" id="98161112"/>
<evidence type="ECO:0000313" key="2">
    <source>
        <dbReference type="EMBL" id="KAL2847572.1"/>
    </source>
</evidence>